<evidence type="ECO:0000256" key="4">
    <source>
        <dbReference type="ARBA" id="ARBA00023136"/>
    </source>
</evidence>
<dbReference type="NCBIfam" id="NF045897">
    <property type="entry name" value="SCO3242_trans"/>
    <property type="match status" value="1"/>
</dbReference>
<dbReference type="PANTHER" id="PTHR42723:SF1">
    <property type="entry name" value="CHLOROPHYLL SYNTHASE, CHLOROPLASTIC"/>
    <property type="match status" value="1"/>
</dbReference>
<evidence type="ECO:0000256" key="2">
    <source>
        <dbReference type="ARBA" id="ARBA00022692"/>
    </source>
</evidence>
<organism evidence="5 6">
    <name type="scientific">Mangrovihabitans endophyticus</name>
    <dbReference type="NCBI Taxonomy" id="1751298"/>
    <lineage>
        <taxon>Bacteria</taxon>
        <taxon>Bacillati</taxon>
        <taxon>Actinomycetota</taxon>
        <taxon>Actinomycetes</taxon>
        <taxon>Micromonosporales</taxon>
        <taxon>Micromonosporaceae</taxon>
        <taxon>Mangrovihabitans</taxon>
    </lineage>
</organism>
<dbReference type="InterPro" id="IPR050475">
    <property type="entry name" value="Prenyltransferase_related"/>
</dbReference>
<comment type="subcellular location">
    <subcellularLocation>
        <location evidence="1">Membrane</location>
        <topology evidence="1">Multi-pass membrane protein</topology>
    </subcellularLocation>
</comment>
<name>A0A8J3BSC7_9ACTN</name>
<dbReference type="Gene3D" id="1.10.357.140">
    <property type="entry name" value="UbiA prenyltransferase"/>
    <property type="match status" value="1"/>
</dbReference>
<reference evidence="5" key="1">
    <citation type="journal article" date="2014" name="Int. J. Syst. Evol. Microbiol.">
        <title>Complete genome sequence of Corynebacterium casei LMG S-19264T (=DSM 44701T), isolated from a smear-ripened cheese.</title>
        <authorList>
            <consortium name="US DOE Joint Genome Institute (JGI-PGF)"/>
            <person name="Walter F."/>
            <person name="Albersmeier A."/>
            <person name="Kalinowski J."/>
            <person name="Ruckert C."/>
        </authorList>
    </citation>
    <scope>NUCLEOTIDE SEQUENCE</scope>
    <source>
        <strain evidence="5">CGMCC 4.7299</strain>
    </source>
</reference>
<comment type="caution">
    <text evidence="5">The sequence shown here is derived from an EMBL/GenBank/DDBJ whole genome shotgun (WGS) entry which is preliminary data.</text>
</comment>
<dbReference type="EMBL" id="BMMX01000001">
    <property type="protein sequence ID" value="GGK73230.1"/>
    <property type="molecule type" value="Genomic_DNA"/>
</dbReference>
<keyword evidence="3" id="KW-1133">Transmembrane helix</keyword>
<keyword evidence="4" id="KW-0472">Membrane</keyword>
<accession>A0A8J3BSC7</accession>
<keyword evidence="5" id="KW-0808">Transferase</keyword>
<dbReference type="InterPro" id="IPR044878">
    <property type="entry name" value="UbiA_sf"/>
</dbReference>
<dbReference type="PANTHER" id="PTHR42723">
    <property type="entry name" value="CHLOROPHYLL SYNTHASE"/>
    <property type="match status" value="1"/>
</dbReference>
<reference evidence="5" key="2">
    <citation type="submission" date="2020-09" db="EMBL/GenBank/DDBJ databases">
        <authorList>
            <person name="Sun Q."/>
            <person name="Zhou Y."/>
        </authorList>
    </citation>
    <scope>NUCLEOTIDE SEQUENCE</scope>
    <source>
        <strain evidence="5">CGMCC 4.7299</strain>
    </source>
</reference>
<evidence type="ECO:0000313" key="6">
    <source>
        <dbReference type="Proteomes" id="UP000656042"/>
    </source>
</evidence>
<keyword evidence="6" id="KW-1185">Reference proteome</keyword>
<evidence type="ECO:0000256" key="3">
    <source>
        <dbReference type="ARBA" id="ARBA00022989"/>
    </source>
</evidence>
<dbReference type="RefSeq" id="WP_189077254.1">
    <property type="nucleotide sequence ID" value="NZ_BMMX01000001.1"/>
</dbReference>
<dbReference type="Proteomes" id="UP000656042">
    <property type="component" value="Unassembled WGS sequence"/>
</dbReference>
<dbReference type="AlphaFoldDB" id="A0A8J3BSC7"/>
<protein>
    <submittedName>
        <fullName evidence="5">Transferase</fullName>
    </submittedName>
</protein>
<dbReference type="GO" id="GO:0016765">
    <property type="term" value="F:transferase activity, transferring alkyl or aryl (other than methyl) groups"/>
    <property type="evidence" value="ECO:0007669"/>
    <property type="project" value="InterPro"/>
</dbReference>
<keyword evidence="2" id="KW-0812">Transmembrane</keyword>
<dbReference type="InterPro" id="IPR000537">
    <property type="entry name" value="UbiA_prenyltransferase"/>
</dbReference>
<dbReference type="GO" id="GO:0016020">
    <property type="term" value="C:membrane"/>
    <property type="evidence" value="ECO:0007669"/>
    <property type="project" value="UniProtKB-SubCell"/>
</dbReference>
<gene>
    <name evidence="5" type="ORF">GCM10012284_03890</name>
</gene>
<sequence length="280" mass="27486">MGRLRDLAELVRAPAALSVPGDLVAGAGAAAVLGADTAGLAAASVGLYWAGMAANDWADRGRDAVERPERPIPSGRVRPGTAFGVAAGLTAASLTVAGVTGGRRALAVAVPLAACVWAYDLALKETAAGPAAMAACRGLNVLLGAARRGSRGALPSAALVAAHTYAVTALSRDEVRGTRPQLPAATLVATAVVAAGSAVRSGRLAAVLAGGYLTSFGVAQARAIGDPCPATVRAAVRTGITSLPMLQAALTARAGAPLAALAVAASAPLGRRLARVVTPT</sequence>
<evidence type="ECO:0000313" key="5">
    <source>
        <dbReference type="EMBL" id="GGK73230.1"/>
    </source>
</evidence>
<evidence type="ECO:0000256" key="1">
    <source>
        <dbReference type="ARBA" id="ARBA00004141"/>
    </source>
</evidence>
<dbReference type="Pfam" id="PF01040">
    <property type="entry name" value="UbiA"/>
    <property type="match status" value="1"/>
</dbReference>
<proteinExistence type="predicted"/>